<keyword evidence="3" id="KW-0408">Iron</keyword>
<keyword evidence="1" id="KW-0949">S-adenosyl-L-methionine</keyword>
<dbReference type="GO" id="GO:0051536">
    <property type="term" value="F:iron-sulfur cluster binding"/>
    <property type="evidence" value="ECO:0007669"/>
    <property type="project" value="UniProtKB-KW"/>
</dbReference>
<comment type="caution">
    <text evidence="6">The sequence shown here is derived from an EMBL/GenBank/DDBJ whole genome shotgun (WGS) entry which is preliminary data.</text>
</comment>
<evidence type="ECO:0000256" key="2">
    <source>
        <dbReference type="ARBA" id="ARBA00022723"/>
    </source>
</evidence>
<dbReference type="SFLD" id="SFLDS00029">
    <property type="entry name" value="Radical_SAM"/>
    <property type="match status" value="1"/>
</dbReference>
<keyword evidence="7" id="KW-1185">Reference proteome</keyword>
<dbReference type="GO" id="GO:0016740">
    <property type="term" value="F:transferase activity"/>
    <property type="evidence" value="ECO:0007669"/>
    <property type="project" value="TreeGrafter"/>
</dbReference>
<name>A0A484F5U8_9EURY</name>
<dbReference type="InterPro" id="IPR034422">
    <property type="entry name" value="HydE/PylB-like"/>
</dbReference>
<dbReference type="Gene3D" id="3.20.20.70">
    <property type="entry name" value="Aldolase class I"/>
    <property type="match status" value="1"/>
</dbReference>
<feature type="domain" description="Radical SAM core" evidence="5">
    <location>
        <begin position="117"/>
        <end position="329"/>
    </location>
</feature>
<sequence>MIKGLKLNQIENGKNSMTQKTENIPMTAEIKAFLLSVGTADIEDEKMVLPTLKSTAGPSAGSSGSVFITSNGRRVRLNLDQNSPLKIRKIPESDDIEVFDSTEAKIVVTGKIEPALAHCPEQAYINLSEKCIFDCKYCSVPILQGHTKTKEETLKIIRDAFDKGNVKAISITSGVEKTPEGEVERVLELMPELKKFNVPIGVSVYSVSGGSEKLKEAGVSEVKYNIEVADPEIFKTVCPGLSENDVFGELKEAVRLFGRGKVFSNVIIGLGETDESVEQMIEKLAEIGVIACIRPIYENALRKGDCFMERPTPERILKLFEMQKRISQKYDLHPEKSETMCSLCSGCDMVPGRDD</sequence>
<gene>
    <name evidence="6" type="ORF">C7391_0498</name>
</gene>
<dbReference type="InterPro" id="IPR007197">
    <property type="entry name" value="rSAM"/>
</dbReference>
<dbReference type="Pfam" id="PF04055">
    <property type="entry name" value="Radical_SAM"/>
    <property type="match status" value="1"/>
</dbReference>
<dbReference type="CDD" id="cd01335">
    <property type="entry name" value="Radical_SAM"/>
    <property type="match status" value="1"/>
</dbReference>
<dbReference type="InterPro" id="IPR013785">
    <property type="entry name" value="Aldolase_TIM"/>
</dbReference>
<evidence type="ECO:0000259" key="5">
    <source>
        <dbReference type="PROSITE" id="PS51918"/>
    </source>
</evidence>
<dbReference type="PANTHER" id="PTHR43726:SF1">
    <property type="entry name" value="BIOTIN SYNTHASE"/>
    <property type="match status" value="1"/>
</dbReference>
<accession>A0A484F5U8</accession>
<organism evidence="6 7">
    <name type="scientific">Methanimicrococcus blatticola</name>
    <dbReference type="NCBI Taxonomy" id="91560"/>
    <lineage>
        <taxon>Archaea</taxon>
        <taxon>Methanobacteriati</taxon>
        <taxon>Methanobacteriota</taxon>
        <taxon>Stenosarchaea group</taxon>
        <taxon>Methanomicrobia</taxon>
        <taxon>Methanosarcinales</taxon>
        <taxon>Methanosarcinaceae</taxon>
        <taxon>Methanimicrococcus</taxon>
    </lineage>
</organism>
<dbReference type="Proteomes" id="UP000294855">
    <property type="component" value="Unassembled WGS sequence"/>
</dbReference>
<evidence type="ECO:0000256" key="3">
    <source>
        <dbReference type="ARBA" id="ARBA00023004"/>
    </source>
</evidence>
<dbReference type="AlphaFoldDB" id="A0A484F5U8"/>
<dbReference type="GO" id="GO:0046872">
    <property type="term" value="F:metal ion binding"/>
    <property type="evidence" value="ECO:0007669"/>
    <property type="project" value="UniProtKB-KW"/>
</dbReference>
<evidence type="ECO:0000313" key="7">
    <source>
        <dbReference type="Proteomes" id="UP000294855"/>
    </source>
</evidence>
<evidence type="ECO:0000313" key="6">
    <source>
        <dbReference type="EMBL" id="TDQ70159.1"/>
    </source>
</evidence>
<proteinExistence type="predicted"/>
<dbReference type="SMART" id="SM00729">
    <property type="entry name" value="Elp3"/>
    <property type="match status" value="1"/>
</dbReference>
<evidence type="ECO:0000256" key="4">
    <source>
        <dbReference type="ARBA" id="ARBA00023014"/>
    </source>
</evidence>
<dbReference type="PANTHER" id="PTHR43726">
    <property type="entry name" value="3-METHYLORNITHINE SYNTHASE"/>
    <property type="match status" value="1"/>
</dbReference>
<protein>
    <submittedName>
        <fullName evidence="6">Biotin synthase-related radical SAM superfamily protein</fullName>
    </submittedName>
</protein>
<dbReference type="EMBL" id="SNYS01000006">
    <property type="protein sequence ID" value="TDQ70159.1"/>
    <property type="molecule type" value="Genomic_DNA"/>
</dbReference>
<dbReference type="SUPFAM" id="SSF102114">
    <property type="entry name" value="Radical SAM enzymes"/>
    <property type="match status" value="1"/>
</dbReference>
<evidence type="ECO:0000256" key="1">
    <source>
        <dbReference type="ARBA" id="ARBA00022691"/>
    </source>
</evidence>
<dbReference type="InterPro" id="IPR058240">
    <property type="entry name" value="rSAM_sf"/>
</dbReference>
<reference evidence="6 7" key="1">
    <citation type="submission" date="2019-03" db="EMBL/GenBank/DDBJ databases">
        <title>Genomic Encyclopedia of Type Strains, Phase IV (KMG-IV): sequencing the most valuable type-strain genomes for metagenomic binning, comparative biology and taxonomic classification.</title>
        <authorList>
            <person name="Goeker M."/>
        </authorList>
    </citation>
    <scope>NUCLEOTIDE SEQUENCE [LARGE SCALE GENOMIC DNA]</scope>
    <source>
        <strain evidence="6 7">DSM 13328</strain>
    </source>
</reference>
<dbReference type="InterPro" id="IPR006638">
    <property type="entry name" value="Elp3/MiaA/NifB-like_rSAM"/>
</dbReference>
<keyword evidence="4" id="KW-0411">Iron-sulfur</keyword>
<keyword evidence="2" id="KW-0479">Metal-binding</keyword>
<dbReference type="PROSITE" id="PS51918">
    <property type="entry name" value="RADICAL_SAM"/>
    <property type="match status" value="1"/>
</dbReference>